<organism evidence="2 3">
    <name type="scientific">Faecalicoccus pleomorphus</name>
    <dbReference type="NCBI Taxonomy" id="1323"/>
    <lineage>
        <taxon>Bacteria</taxon>
        <taxon>Bacillati</taxon>
        <taxon>Bacillota</taxon>
        <taxon>Erysipelotrichia</taxon>
        <taxon>Erysipelotrichales</taxon>
        <taxon>Erysipelotrichaceae</taxon>
        <taxon>Faecalicoccus</taxon>
    </lineage>
</organism>
<feature type="transmembrane region" description="Helical" evidence="1">
    <location>
        <begin position="658"/>
        <end position="677"/>
    </location>
</feature>
<protein>
    <recommendedName>
        <fullName evidence="4">ABC-2 family transporter protein</fullName>
    </recommendedName>
</protein>
<dbReference type="Proteomes" id="UP000540014">
    <property type="component" value="Unassembled WGS sequence"/>
</dbReference>
<comment type="caution">
    <text evidence="2">The sequence shown here is derived from an EMBL/GenBank/DDBJ whole genome shotgun (WGS) entry which is preliminary data.</text>
</comment>
<evidence type="ECO:0008006" key="4">
    <source>
        <dbReference type="Google" id="ProtNLM"/>
    </source>
</evidence>
<feature type="transmembrane region" description="Helical" evidence="1">
    <location>
        <begin position="322"/>
        <end position="342"/>
    </location>
</feature>
<sequence>MFWYECKKTLFRPTVLVWMILLLLSNSILYGLWNQSQGIDGELYQKLQVLTDTQLEQADSSLAKNRILKERQGLKDYPAYLENILNSDIGTISIFSDSLMSQQEESVKSHYVGKNLSAGNHSEGTLSIERLQEYWLWMIPEILFLIYLLIQIIQKDKESNFFEYVQTLPKGSISCYVARLGAVLLTMAVFTILTCLTMIGIGIGLYGSVDPGLPVQSVLNLRSICDPLSIGQFLIYWTVTKILVVLMTSTLFYALCSITKNVWMGVGIGCIAFGICHALSLVPEDIQNVLNFLNLTALLDPLDAYIHVRYWFIGNLIVYHPYLYGAFIIVVWIITACGYRGFISNQQWICLKFHLHRKHTCHTLTFYTFKNFWIHQKGLLFLILVLIFTAGWLWNIRSFSSVYDVQINDYIDTLGSMPTDEMLQKEAAYFQQLHRDLDITEDPLQKQIIQEELNQESGFELYQLRMQNARSLQKEKLIKEDQCRLFFGNDNFRQTVFLLLITLLMFTVYKNKNRDDHSGMSHYQKVLPYRQEVLLSQWFSMGVLGTLAVLGINLLMITRNLQIYPVNIYFENVRNLMDVHIPINIPIWGYLFLQTGIQVLAVWIMSYLWLELFERVHHKTLWFLSLCILLAIPLLLDYLWIWINPLWISLFYPFESLIIFSITLLIMLGISLFMLWFRKKGE</sequence>
<feature type="transmembrane region" description="Helical" evidence="1">
    <location>
        <begin position="180"/>
        <end position="206"/>
    </location>
</feature>
<feature type="transmembrane region" description="Helical" evidence="1">
    <location>
        <begin position="495"/>
        <end position="512"/>
    </location>
</feature>
<evidence type="ECO:0000256" key="1">
    <source>
        <dbReference type="SAM" id="Phobius"/>
    </source>
</evidence>
<keyword evidence="1" id="KW-0472">Membrane</keyword>
<name>A0A7X9NIW5_9FIRM</name>
<proteinExistence type="predicted"/>
<feature type="transmembrane region" description="Helical" evidence="1">
    <location>
        <begin position="621"/>
        <end position="643"/>
    </location>
</feature>
<accession>A0A7X9NIW5</accession>
<feature type="transmembrane region" description="Helical" evidence="1">
    <location>
        <begin position="234"/>
        <end position="255"/>
    </location>
</feature>
<evidence type="ECO:0000313" key="3">
    <source>
        <dbReference type="Proteomes" id="UP000540014"/>
    </source>
</evidence>
<feature type="transmembrane region" description="Helical" evidence="1">
    <location>
        <begin position="379"/>
        <end position="396"/>
    </location>
</feature>
<dbReference type="RefSeq" id="WP_168964868.1">
    <property type="nucleotide sequence ID" value="NZ_JABAFR010000005.1"/>
</dbReference>
<feature type="transmembrane region" description="Helical" evidence="1">
    <location>
        <begin position="587"/>
        <end position="609"/>
    </location>
</feature>
<gene>
    <name evidence="2" type="ORF">HF861_03230</name>
</gene>
<keyword evidence="1" id="KW-0812">Transmembrane</keyword>
<keyword evidence="1" id="KW-1133">Transmembrane helix</keyword>
<feature type="transmembrane region" description="Helical" evidence="1">
    <location>
        <begin position="134"/>
        <end position="153"/>
    </location>
</feature>
<feature type="transmembrane region" description="Helical" evidence="1">
    <location>
        <begin position="262"/>
        <end position="282"/>
    </location>
</feature>
<feature type="transmembrane region" description="Helical" evidence="1">
    <location>
        <begin position="533"/>
        <end position="557"/>
    </location>
</feature>
<dbReference type="AlphaFoldDB" id="A0A7X9NIW5"/>
<evidence type="ECO:0000313" key="2">
    <source>
        <dbReference type="EMBL" id="NME43894.1"/>
    </source>
</evidence>
<dbReference type="EMBL" id="JABAFR010000005">
    <property type="protein sequence ID" value="NME43894.1"/>
    <property type="molecule type" value="Genomic_DNA"/>
</dbReference>
<reference evidence="2 3" key="1">
    <citation type="submission" date="2020-04" db="EMBL/GenBank/DDBJ databases">
        <authorList>
            <person name="Hitch T.C.A."/>
            <person name="Wylensek D."/>
            <person name="Clavel T."/>
        </authorList>
    </citation>
    <scope>NUCLEOTIDE SEQUENCE [LARGE SCALE GENOMIC DNA]</scope>
    <source>
        <strain evidence="2 3">BSM-383-APC-22F</strain>
    </source>
</reference>
<feature type="transmembrane region" description="Helical" evidence="1">
    <location>
        <begin position="15"/>
        <end position="33"/>
    </location>
</feature>